<feature type="region of interest" description="Disordered" evidence="1">
    <location>
        <begin position="78"/>
        <end position="97"/>
    </location>
</feature>
<feature type="transmembrane region" description="Helical" evidence="2">
    <location>
        <begin position="42"/>
        <end position="59"/>
    </location>
</feature>
<evidence type="ECO:0000256" key="1">
    <source>
        <dbReference type="SAM" id="MobiDB-lite"/>
    </source>
</evidence>
<sequence>MRSPSPFKRRQVFNDSAYYHYSYPYTSRFPPKMFIKGQNRRLPLILSFVAFVFTIIYFHKQFASLSLPHVSNPLAKTSTIGHPKNVDTPRDEHGEKTHTEVYSVSTKDRKYFHVHFGGHKTAANTNIIPHPYWNDTYIIVAQKPPSKIPRTVWFAELVCNAQFNPKTGIMECIEPPAILPIAATAGDRCKGGKIDYFNNLVGPHDARVFYGPKNPYVIYGSNGVQTACLAQWMEDFRLLVDWGVEDYEETKFRVGTELHRPEGKYMDMEKNFFAFWDKDGVMYTHYDMAPKRVFAKVEYDGTVGMDLAPLAEPMDSRCMAARLPKITEPKQESIHQATNSLSITMCKRADPNCKAEESNTFVFILFQYKSYFEYHGQYEPYVMIFSQQPPFQIHGISNKPIWIYGRGGPGTGKIHTDMDAKARAKWKQTEMTYVTSMSWKERGKKYHGFLDDVLFLGFGIEDEVAGAIDIVAGDLFADMGSCFGT</sequence>
<keyword evidence="2" id="KW-0472">Membrane</keyword>
<keyword evidence="2" id="KW-1133">Transmembrane helix</keyword>
<organism evidence="3 4">
    <name type="scientific">Oculimacula yallundae</name>
    <dbReference type="NCBI Taxonomy" id="86028"/>
    <lineage>
        <taxon>Eukaryota</taxon>
        <taxon>Fungi</taxon>
        <taxon>Dikarya</taxon>
        <taxon>Ascomycota</taxon>
        <taxon>Pezizomycotina</taxon>
        <taxon>Leotiomycetes</taxon>
        <taxon>Helotiales</taxon>
        <taxon>Ploettnerulaceae</taxon>
        <taxon>Oculimacula</taxon>
    </lineage>
</organism>
<dbReference type="Proteomes" id="UP001595075">
    <property type="component" value="Unassembled WGS sequence"/>
</dbReference>
<keyword evidence="4" id="KW-1185">Reference proteome</keyword>
<gene>
    <name evidence="3" type="ORF">VTL71DRAFT_1160</name>
</gene>
<feature type="compositionally biased region" description="Basic and acidic residues" evidence="1">
    <location>
        <begin position="84"/>
        <end position="97"/>
    </location>
</feature>
<reference evidence="3 4" key="1">
    <citation type="journal article" date="2024" name="Commun. Biol.">
        <title>Comparative genomic analysis of thermophilic fungi reveals convergent evolutionary adaptations and gene losses.</title>
        <authorList>
            <person name="Steindorff A.S."/>
            <person name="Aguilar-Pontes M.V."/>
            <person name="Robinson A.J."/>
            <person name="Andreopoulos B."/>
            <person name="LaButti K."/>
            <person name="Kuo A."/>
            <person name="Mondo S."/>
            <person name="Riley R."/>
            <person name="Otillar R."/>
            <person name="Haridas S."/>
            <person name="Lipzen A."/>
            <person name="Grimwood J."/>
            <person name="Schmutz J."/>
            <person name="Clum A."/>
            <person name="Reid I.D."/>
            <person name="Moisan M.C."/>
            <person name="Butler G."/>
            <person name="Nguyen T.T.M."/>
            <person name="Dewar K."/>
            <person name="Conant G."/>
            <person name="Drula E."/>
            <person name="Henrissat B."/>
            <person name="Hansel C."/>
            <person name="Singer S."/>
            <person name="Hutchinson M.I."/>
            <person name="de Vries R.P."/>
            <person name="Natvig D.O."/>
            <person name="Powell A.J."/>
            <person name="Tsang A."/>
            <person name="Grigoriev I.V."/>
        </authorList>
    </citation>
    <scope>NUCLEOTIDE SEQUENCE [LARGE SCALE GENOMIC DNA]</scope>
    <source>
        <strain evidence="3 4">CBS 494.80</strain>
    </source>
</reference>
<proteinExistence type="predicted"/>
<evidence type="ECO:0000256" key="2">
    <source>
        <dbReference type="SAM" id="Phobius"/>
    </source>
</evidence>
<evidence type="ECO:0000313" key="3">
    <source>
        <dbReference type="EMBL" id="KAL2076217.1"/>
    </source>
</evidence>
<evidence type="ECO:0000313" key="4">
    <source>
        <dbReference type="Proteomes" id="UP001595075"/>
    </source>
</evidence>
<keyword evidence="2" id="KW-0812">Transmembrane</keyword>
<accession>A0ABR4D329</accession>
<name>A0ABR4D329_9HELO</name>
<comment type="caution">
    <text evidence="3">The sequence shown here is derived from an EMBL/GenBank/DDBJ whole genome shotgun (WGS) entry which is preliminary data.</text>
</comment>
<dbReference type="EMBL" id="JAZHXI010000001">
    <property type="protein sequence ID" value="KAL2076217.1"/>
    <property type="molecule type" value="Genomic_DNA"/>
</dbReference>
<protein>
    <submittedName>
        <fullName evidence="3">Uncharacterized protein</fullName>
    </submittedName>
</protein>